<name>A0A0G2DY67_PHACM</name>
<feature type="repeat" description="TPR" evidence="3">
    <location>
        <begin position="555"/>
        <end position="588"/>
    </location>
</feature>
<dbReference type="PROSITE" id="PS50005">
    <property type="entry name" value="TPR"/>
    <property type="match status" value="2"/>
</dbReference>
<gene>
    <name evidence="5" type="ORF">UCRPC4_g06337</name>
</gene>
<dbReference type="AlphaFoldDB" id="A0A0G2DY67"/>
<keyword evidence="1" id="KW-0677">Repeat</keyword>
<feature type="region of interest" description="Disordered" evidence="4">
    <location>
        <begin position="254"/>
        <end position="276"/>
    </location>
</feature>
<feature type="region of interest" description="Disordered" evidence="4">
    <location>
        <begin position="901"/>
        <end position="926"/>
    </location>
</feature>
<dbReference type="SMART" id="SM00028">
    <property type="entry name" value="TPR"/>
    <property type="match status" value="2"/>
</dbReference>
<accession>A0A0G2DY67</accession>
<dbReference type="SUPFAM" id="SSF48452">
    <property type="entry name" value="TPR-like"/>
    <property type="match status" value="1"/>
</dbReference>
<evidence type="ECO:0000256" key="3">
    <source>
        <dbReference type="PROSITE-ProRule" id="PRU00339"/>
    </source>
</evidence>
<protein>
    <submittedName>
        <fullName evidence="5">Putative tpr domain-containing protein</fullName>
    </submittedName>
</protein>
<feature type="region of interest" description="Disordered" evidence="4">
    <location>
        <begin position="408"/>
        <end position="430"/>
    </location>
</feature>
<dbReference type="Proteomes" id="UP000053317">
    <property type="component" value="Unassembled WGS sequence"/>
</dbReference>
<feature type="compositionally biased region" description="Basic and acidic residues" evidence="4">
    <location>
        <begin position="915"/>
        <end position="926"/>
    </location>
</feature>
<dbReference type="EMBL" id="LCWF01000185">
    <property type="protein sequence ID" value="KKY15534.1"/>
    <property type="molecule type" value="Genomic_DNA"/>
</dbReference>
<comment type="caution">
    <text evidence="5">The sequence shown here is derived from an EMBL/GenBank/DDBJ whole genome shotgun (WGS) entry which is preliminary data.</text>
</comment>
<dbReference type="PANTHER" id="PTHR16193">
    <property type="entry name" value="TETRATRICOPEPTIDE REPEAT PROTEIN 27"/>
    <property type="match status" value="1"/>
</dbReference>
<evidence type="ECO:0000313" key="6">
    <source>
        <dbReference type="Proteomes" id="UP000053317"/>
    </source>
</evidence>
<reference evidence="5 6" key="2">
    <citation type="submission" date="2015-05" db="EMBL/GenBank/DDBJ databases">
        <authorList>
            <person name="Morales-Cruz A."/>
            <person name="Amrine K.C."/>
            <person name="Cantu D."/>
        </authorList>
    </citation>
    <scope>NUCLEOTIDE SEQUENCE [LARGE SCALE GENOMIC DNA]</scope>
    <source>
        <strain evidence="5">UCRPC4</strain>
    </source>
</reference>
<proteinExistence type="predicted"/>
<dbReference type="InterPro" id="IPR044244">
    <property type="entry name" value="TTC27/Emw1"/>
</dbReference>
<keyword evidence="6" id="KW-1185">Reference proteome</keyword>
<dbReference type="InterPro" id="IPR011990">
    <property type="entry name" value="TPR-like_helical_dom_sf"/>
</dbReference>
<evidence type="ECO:0000256" key="1">
    <source>
        <dbReference type="ARBA" id="ARBA00022737"/>
    </source>
</evidence>
<dbReference type="Pfam" id="PF13181">
    <property type="entry name" value="TPR_8"/>
    <property type="match status" value="1"/>
</dbReference>
<reference evidence="5 6" key="1">
    <citation type="submission" date="2015-05" db="EMBL/GenBank/DDBJ databases">
        <title>Distinctive expansion of gene families associated with plant cell wall degradation and secondary metabolism in the genomes of grapevine trunk pathogens.</title>
        <authorList>
            <person name="Lawrence D.P."/>
            <person name="Travadon R."/>
            <person name="Rolshausen P.E."/>
            <person name="Baumgartner K."/>
        </authorList>
    </citation>
    <scope>NUCLEOTIDE SEQUENCE [LARGE SCALE GENOMIC DNA]</scope>
    <source>
        <strain evidence="5">UCRPC4</strain>
    </source>
</reference>
<organism evidence="5 6">
    <name type="scientific">Phaeomoniella chlamydospora</name>
    <name type="common">Phaeoacremonium chlamydosporum</name>
    <dbReference type="NCBI Taxonomy" id="158046"/>
    <lineage>
        <taxon>Eukaryota</taxon>
        <taxon>Fungi</taxon>
        <taxon>Dikarya</taxon>
        <taxon>Ascomycota</taxon>
        <taxon>Pezizomycotina</taxon>
        <taxon>Eurotiomycetes</taxon>
        <taxon>Chaetothyriomycetidae</taxon>
        <taxon>Phaeomoniellales</taxon>
        <taxon>Phaeomoniellaceae</taxon>
        <taxon>Phaeomoniella</taxon>
    </lineage>
</organism>
<evidence type="ECO:0000256" key="4">
    <source>
        <dbReference type="SAM" id="MobiDB-lite"/>
    </source>
</evidence>
<sequence length="926" mass="102862">MVTDIERTLRLPLAQKVLGHHISLDEDSPPFIPGVISRIEFLLRNPENVTPLTDIGNAALNAFLQSNITGPPLSFDSAEVILPSPYKISEPTVSELRKHLLESLSIDGEAVYELTPNIELFWFAKCLHNHDTIANTVDGKKQRARTNFIHQKLLFEESDTLKRLIFADLKVVESTLFSSDISTNLKAEFLTDRAAIHTYYGLDGEARKDLASAARLRGFDFALTGLLGKRTKFQQYDLSQLVVLARSADSEANEDVPNVVSETGEIEESAKSQPKPENIALNDDTLLESISFQKANKTENFPSIMESSSLPLTLSSLDPENQPLLSPQDSVILLSIASSITNTSPADGLTREETLPYALRVLEGGSSNWQIYTQALLVRSRIEGFNSRTTERGLIQLQALVDQVTADTTASGTGSSEAPTTFLPKPKTEESAPAEERLKYIFSLSTPFRWTLEAELASRWISLGGLRSALEIYERLQMWPEVALCLAATDQEKKAIDVVRKQLFEGIGEEDFTGPELPTLPTDAPRLFCILGDLESEHAIQHYTRAWEVSKGHYARAQRSLARLYSKEKSYELAIEAYKKSLQANRTNASTWFSLGCVQLHLEDYPGAAESFTQMVRLDDSDAEGWSNLAVALLRMPTSAIPTTIITSTPPASDEEEELQTQDASDQAAKQYHNRLSARLALERALTLKSTDVRLWDNYLTVLATLPPSLTPWSRFIQAYIKLLTLRPSEANIDISILTHIIKHVTSQPFHPSSSSTSSSSGENIPSRVTVQSLLLTLLDKHITPLITTTPELWYLLSQVHRWRNRPSSALDTEEKAWRIILNRPNAFATETDFNEVITGTKRLVQAYEELGPLPKEGLGSMTATINDKEAGETQTIEEATGPPVAKDWKFKARSAVRSVTSKGKENWADSPGMDELKEIGEGLKK</sequence>
<dbReference type="OrthoDB" id="1936594at2759"/>
<dbReference type="InterPro" id="IPR019734">
    <property type="entry name" value="TPR_rpt"/>
</dbReference>
<feature type="repeat" description="TPR" evidence="3">
    <location>
        <begin position="589"/>
        <end position="622"/>
    </location>
</feature>
<feature type="compositionally biased region" description="Low complexity" evidence="4">
    <location>
        <begin position="408"/>
        <end position="421"/>
    </location>
</feature>
<dbReference type="PANTHER" id="PTHR16193:SF0">
    <property type="entry name" value="TETRATRICOPEPTIDE REPEAT PROTEIN 27"/>
    <property type="match status" value="1"/>
</dbReference>
<feature type="region of interest" description="Disordered" evidence="4">
    <location>
        <begin position="647"/>
        <end position="668"/>
    </location>
</feature>
<keyword evidence="2 3" id="KW-0802">TPR repeat</keyword>
<evidence type="ECO:0000313" key="5">
    <source>
        <dbReference type="EMBL" id="KKY15534.1"/>
    </source>
</evidence>
<dbReference type="Gene3D" id="1.25.40.10">
    <property type="entry name" value="Tetratricopeptide repeat domain"/>
    <property type="match status" value="1"/>
</dbReference>
<evidence type="ECO:0000256" key="2">
    <source>
        <dbReference type="ARBA" id="ARBA00022803"/>
    </source>
</evidence>